<name>A0ABR9S6H8_9BURK</name>
<reference evidence="1 2" key="1">
    <citation type="submission" date="2020-10" db="EMBL/GenBank/DDBJ databases">
        <title>Ramlibacter sp. HM2 16S ribosomal RNA gene Genome sequencing and assembly.</title>
        <authorList>
            <person name="Kang M."/>
        </authorList>
    </citation>
    <scope>NUCLEOTIDE SEQUENCE [LARGE SCALE GENOMIC DNA]</scope>
    <source>
        <strain evidence="1 2">HM2</strain>
    </source>
</reference>
<dbReference type="RefSeq" id="WP_193677729.1">
    <property type="nucleotide sequence ID" value="NZ_JADDIV010000004.1"/>
</dbReference>
<evidence type="ECO:0000313" key="2">
    <source>
        <dbReference type="Proteomes" id="UP000806285"/>
    </source>
</evidence>
<proteinExistence type="predicted"/>
<gene>
    <name evidence="1" type="ORF">IM787_16320</name>
</gene>
<keyword evidence="2" id="KW-1185">Reference proteome</keyword>
<evidence type="ECO:0000313" key="1">
    <source>
        <dbReference type="EMBL" id="MBE7369129.1"/>
    </source>
</evidence>
<comment type="caution">
    <text evidence="1">The sequence shown here is derived from an EMBL/GenBank/DDBJ whole genome shotgun (WGS) entry which is preliminary data.</text>
</comment>
<dbReference type="EMBL" id="JADDIV010000004">
    <property type="protein sequence ID" value="MBE7369129.1"/>
    <property type="molecule type" value="Genomic_DNA"/>
</dbReference>
<accession>A0ABR9S6H8</accession>
<dbReference type="Proteomes" id="UP000806285">
    <property type="component" value="Unassembled WGS sequence"/>
</dbReference>
<protein>
    <submittedName>
        <fullName evidence="1">Uncharacterized protein</fullName>
    </submittedName>
</protein>
<organism evidence="1 2">
    <name type="scientific">Ramlibacter pallidus</name>
    <dbReference type="NCBI Taxonomy" id="2780087"/>
    <lineage>
        <taxon>Bacteria</taxon>
        <taxon>Pseudomonadati</taxon>
        <taxon>Pseudomonadota</taxon>
        <taxon>Betaproteobacteria</taxon>
        <taxon>Burkholderiales</taxon>
        <taxon>Comamonadaceae</taxon>
        <taxon>Ramlibacter</taxon>
    </lineage>
</organism>
<sequence length="163" mass="17120">MDQDVIYRKTALGTEAIATRSPALAPRERSLLIMVDGRRKAAELNAIGNAGELLPALLAKGFIEPLAPAGAAFDPTQPAPLEGLPAPKAPEPLSVQAAQRLAVRRLTDLLGPSATDLCLRVEKARTAPELVAALKHVEATLRQVLGAPAAARFIQEVGRIQGA</sequence>